<evidence type="ECO:0000313" key="3">
    <source>
        <dbReference type="Proteomes" id="UP000059680"/>
    </source>
</evidence>
<gene>
    <name evidence="2" type="ordered locus">Os08g0212475</name>
    <name evidence="2" type="ORF">OSNPB_080212475</name>
</gene>
<accession>A0A0P0XD39</accession>
<evidence type="ECO:0000256" key="1">
    <source>
        <dbReference type="SAM" id="MobiDB-lite"/>
    </source>
</evidence>
<reference evidence="2 3" key="2">
    <citation type="journal article" date="2013" name="Plant Cell Physiol.">
        <title>Rice Annotation Project Database (RAP-DB): an integrative and interactive database for rice genomics.</title>
        <authorList>
            <person name="Sakai H."/>
            <person name="Lee S.S."/>
            <person name="Tanaka T."/>
            <person name="Numa H."/>
            <person name="Kim J."/>
            <person name="Kawahara Y."/>
            <person name="Wakimoto H."/>
            <person name="Yang C.C."/>
            <person name="Iwamoto M."/>
            <person name="Abe T."/>
            <person name="Yamada Y."/>
            <person name="Muto A."/>
            <person name="Inokuchi H."/>
            <person name="Ikemura T."/>
            <person name="Matsumoto T."/>
            <person name="Sasaki T."/>
            <person name="Itoh T."/>
        </authorList>
    </citation>
    <scope>NUCLEOTIDE SEQUENCE [LARGE SCALE GENOMIC DNA]</scope>
    <source>
        <strain evidence="3">cv. Nipponbare</strain>
    </source>
</reference>
<dbReference type="PaxDb" id="39947-A0A0P0XD39"/>
<dbReference type="InParanoid" id="A0A0P0XD39"/>
<dbReference type="AlphaFoldDB" id="A0A0P0XD39"/>
<keyword evidence="3" id="KW-1185">Reference proteome</keyword>
<feature type="region of interest" description="Disordered" evidence="1">
    <location>
        <begin position="1"/>
        <end position="22"/>
    </location>
</feature>
<dbReference type="Proteomes" id="UP000059680">
    <property type="component" value="Chromosome 8"/>
</dbReference>
<sequence length="81" mass="8733">MPARRSARAVGMAKSPSFGRHPSSRVYSLRHGAPSFAVLAPLSSPCGFVAFAMGLRPDELNTLSLNPDWSHGFSRPGRRVP</sequence>
<reference evidence="2 3" key="3">
    <citation type="journal article" date="2013" name="Rice">
        <title>Improvement of the Oryza sativa Nipponbare reference genome using next generation sequence and optical map data.</title>
        <authorList>
            <person name="Kawahara Y."/>
            <person name="de la Bastide M."/>
            <person name="Hamilton J.P."/>
            <person name="Kanamori H."/>
            <person name="McCombie W.R."/>
            <person name="Ouyang S."/>
            <person name="Schwartz D.C."/>
            <person name="Tanaka T."/>
            <person name="Wu J."/>
            <person name="Zhou S."/>
            <person name="Childs K.L."/>
            <person name="Davidson R.M."/>
            <person name="Lin H."/>
            <person name="Quesada-Ocampo L."/>
            <person name="Vaillancourt B."/>
            <person name="Sakai H."/>
            <person name="Lee S.S."/>
            <person name="Kim J."/>
            <person name="Numa H."/>
            <person name="Itoh T."/>
            <person name="Buell C.R."/>
            <person name="Matsumoto T."/>
        </authorList>
    </citation>
    <scope>NUCLEOTIDE SEQUENCE [LARGE SCALE GENOMIC DNA]</scope>
    <source>
        <strain evidence="3">cv. Nipponbare</strain>
    </source>
</reference>
<name>A0A0P0XD39_ORYSJ</name>
<proteinExistence type="predicted"/>
<dbReference type="EMBL" id="AP014964">
    <property type="protein sequence ID" value="BAT04332.1"/>
    <property type="molecule type" value="Genomic_DNA"/>
</dbReference>
<organism evidence="2 3">
    <name type="scientific">Oryza sativa subsp. japonica</name>
    <name type="common">Rice</name>
    <dbReference type="NCBI Taxonomy" id="39947"/>
    <lineage>
        <taxon>Eukaryota</taxon>
        <taxon>Viridiplantae</taxon>
        <taxon>Streptophyta</taxon>
        <taxon>Embryophyta</taxon>
        <taxon>Tracheophyta</taxon>
        <taxon>Spermatophyta</taxon>
        <taxon>Magnoliopsida</taxon>
        <taxon>Liliopsida</taxon>
        <taxon>Poales</taxon>
        <taxon>Poaceae</taxon>
        <taxon>BOP clade</taxon>
        <taxon>Oryzoideae</taxon>
        <taxon>Oryzeae</taxon>
        <taxon>Oryzinae</taxon>
        <taxon>Oryza</taxon>
        <taxon>Oryza sativa</taxon>
    </lineage>
</organism>
<evidence type="ECO:0000313" key="2">
    <source>
        <dbReference type="EMBL" id="BAT04332.1"/>
    </source>
</evidence>
<protein>
    <submittedName>
        <fullName evidence="2">Os08g0212475 protein</fullName>
    </submittedName>
</protein>
<reference evidence="3" key="1">
    <citation type="journal article" date="2005" name="Nature">
        <title>The map-based sequence of the rice genome.</title>
        <authorList>
            <consortium name="International rice genome sequencing project (IRGSP)"/>
            <person name="Matsumoto T."/>
            <person name="Wu J."/>
            <person name="Kanamori H."/>
            <person name="Katayose Y."/>
            <person name="Fujisawa M."/>
            <person name="Namiki N."/>
            <person name="Mizuno H."/>
            <person name="Yamamoto K."/>
            <person name="Antonio B.A."/>
            <person name="Baba T."/>
            <person name="Sakata K."/>
            <person name="Nagamura Y."/>
            <person name="Aoki H."/>
            <person name="Arikawa K."/>
            <person name="Arita K."/>
            <person name="Bito T."/>
            <person name="Chiden Y."/>
            <person name="Fujitsuka N."/>
            <person name="Fukunaka R."/>
            <person name="Hamada M."/>
            <person name="Harada C."/>
            <person name="Hayashi A."/>
            <person name="Hijishita S."/>
            <person name="Honda M."/>
            <person name="Hosokawa S."/>
            <person name="Ichikawa Y."/>
            <person name="Idonuma A."/>
            <person name="Iijima M."/>
            <person name="Ikeda M."/>
            <person name="Ikeno M."/>
            <person name="Ito K."/>
            <person name="Ito S."/>
            <person name="Ito T."/>
            <person name="Ito Y."/>
            <person name="Ito Y."/>
            <person name="Iwabuchi A."/>
            <person name="Kamiya K."/>
            <person name="Karasawa W."/>
            <person name="Kurita K."/>
            <person name="Katagiri S."/>
            <person name="Kikuta A."/>
            <person name="Kobayashi H."/>
            <person name="Kobayashi N."/>
            <person name="Machita K."/>
            <person name="Maehara T."/>
            <person name="Masukawa M."/>
            <person name="Mizubayashi T."/>
            <person name="Mukai Y."/>
            <person name="Nagasaki H."/>
            <person name="Nagata Y."/>
            <person name="Naito S."/>
            <person name="Nakashima M."/>
            <person name="Nakama Y."/>
            <person name="Nakamichi Y."/>
            <person name="Nakamura M."/>
            <person name="Meguro A."/>
            <person name="Negishi M."/>
            <person name="Ohta I."/>
            <person name="Ohta T."/>
            <person name="Okamoto M."/>
            <person name="Ono N."/>
            <person name="Saji S."/>
            <person name="Sakaguchi M."/>
            <person name="Sakai K."/>
            <person name="Shibata M."/>
            <person name="Shimokawa T."/>
            <person name="Song J."/>
            <person name="Takazaki Y."/>
            <person name="Terasawa K."/>
            <person name="Tsugane M."/>
            <person name="Tsuji K."/>
            <person name="Ueda S."/>
            <person name="Waki K."/>
            <person name="Yamagata H."/>
            <person name="Yamamoto M."/>
            <person name="Yamamoto S."/>
            <person name="Yamane H."/>
            <person name="Yoshiki S."/>
            <person name="Yoshihara R."/>
            <person name="Yukawa K."/>
            <person name="Zhong H."/>
            <person name="Yano M."/>
            <person name="Yuan Q."/>
            <person name="Ouyang S."/>
            <person name="Liu J."/>
            <person name="Jones K.M."/>
            <person name="Gansberger K."/>
            <person name="Moffat K."/>
            <person name="Hill J."/>
            <person name="Bera J."/>
            <person name="Fadrosh D."/>
            <person name="Jin S."/>
            <person name="Johri S."/>
            <person name="Kim M."/>
            <person name="Overton L."/>
            <person name="Reardon M."/>
            <person name="Tsitrin T."/>
            <person name="Vuong H."/>
            <person name="Weaver B."/>
            <person name="Ciecko A."/>
            <person name="Tallon L."/>
            <person name="Jackson J."/>
            <person name="Pai G."/>
            <person name="Aken S.V."/>
            <person name="Utterback T."/>
            <person name="Reidmuller S."/>
            <person name="Feldblyum T."/>
            <person name="Hsiao J."/>
            <person name="Zismann V."/>
            <person name="Iobst S."/>
            <person name="de Vazeille A.R."/>
            <person name="Buell C.R."/>
            <person name="Ying K."/>
            <person name="Li Y."/>
            <person name="Lu T."/>
            <person name="Huang Y."/>
            <person name="Zhao Q."/>
            <person name="Feng Q."/>
            <person name="Zhang L."/>
            <person name="Zhu J."/>
            <person name="Weng Q."/>
            <person name="Mu J."/>
            <person name="Lu Y."/>
            <person name="Fan D."/>
            <person name="Liu Y."/>
            <person name="Guan J."/>
            <person name="Zhang Y."/>
            <person name="Yu S."/>
            <person name="Liu X."/>
            <person name="Zhang Y."/>
            <person name="Hong G."/>
            <person name="Han B."/>
            <person name="Choisne N."/>
            <person name="Demange N."/>
            <person name="Orjeda G."/>
            <person name="Samain S."/>
            <person name="Cattolico L."/>
            <person name="Pelletier E."/>
            <person name="Couloux A."/>
            <person name="Segurens B."/>
            <person name="Wincker P."/>
            <person name="D'Hont A."/>
            <person name="Scarpelli C."/>
            <person name="Weissenbach J."/>
            <person name="Salanoubat M."/>
            <person name="Quetier F."/>
            <person name="Yu Y."/>
            <person name="Kim H.R."/>
            <person name="Rambo T."/>
            <person name="Currie J."/>
            <person name="Collura K."/>
            <person name="Luo M."/>
            <person name="Yang T."/>
            <person name="Ammiraju J.S.S."/>
            <person name="Engler F."/>
            <person name="Soderlund C."/>
            <person name="Wing R.A."/>
            <person name="Palmer L.E."/>
            <person name="de la Bastide M."/>
            <person name="Spiegel L."/>
            <person name="Nascimento L."/>
            <person name="Zutavern T."/>
            <person name="O'Shaughnessy A."/>
            <person name="Dike S."/>
            <person name="Dedhia N."/>
            <person name="Preston R."/>
            <person name="Balija V."/>
            <person name="McCombie W.R."/>
            <person name="Chow T."/>
            <person name="Chen H."/>
            <person name="Chung M."/>
            <person name="Chen C."/>
            <person name="Shaw J."/>
            <person name="Wu H."/>
            <person name="Hsiao K."/>
            <person name="Chao Y."/>
            <person name="Chu M."/>
            <person name="Cheng C."/>
            <person name="Hour A."/>
            <person name="Lee P."/>
            <person name="Lin S."/>
            <person name="Lin Y."/>
            <person name="Liou J."/>
            <person name="Liu S."/>
            <person name="Hsing Y."/>
            <person name="Raghuvanshi S."/>
            <person name="Mohanty A."/>
            <person name="Bharti A.K."/>
            <person name="Gaur A."/>
            <person name="Gupta V."/>
            <person name="Kumar D."/>
            <person name="Ravi V."/>
            <person name="Vij S."/>
            <person name="Kapur A."/>
            <person name="Khurana P."/>
            <person name="Khurana P."/>
            <person name="Khurana J.P."/>
            <person name="Tyagi A.K."/>
            <person name="Gaikwad K."/>
            <person name="Singh A."/>
            <person name="Dalal V."/>
            <person name="Srivastava S."/>
            <person name="Dixit A."/>
            <person name="Pal A.K."/>
            <person name="Ghazi I.A."/>
            <person name="Yadav M."/>
            <person name="Pandit A."/>
            <person name="Bhargava A."/>
            <person name="Sureshbabu K."/>
            <person name="Batra K."/>
            <person name="Sharma T.R."/>
            <person name="Mohapatra T."/>
            <person name="Singh N.K."/>
            <person name="Messing J."/>
            <person name="Nelson A.B."/>
            <person name="Fuks G."/>
            <person name="Kavchok S."/>
            <person name="Keizer G."/>
            <person name="Linton E."/>
            <person name="Llaca V."/>
            <person name="Song R."/>
            <person name="Tanyolac B."/>
            <person name="Young S."/>
            <person name="Ho-Il K."/>
            <person name="Hahn J.H."/>
            <person name="Sangsakoo G."/>
            <person name="Vanavichit A."/>
            <person name="de Mattos Luiz.A.T."/>
            <person name="Zimmer P.D."/>
            <person name="Malone G."/>
            <person name="Dellagostin O."/>
            <person name="de Oliveira A.C."/>
            <person name="Bevan M."/>
            <person name="Bancroft I."/>
            <person name="Minx P."/>
            <person name="Cordum H."/>
            <person name="Wilson R."/>
            <person name="Cheng Z."/>
            <person name="Jin W."/>
            <person name="Jiang J."/>
            <person name="Leong S.A."/>
            <person name="Iwama H."/>
            <person name="Gojobori T."/>
            <person name="Itoh T."/>
            <person name="Niimura Y."/>
            <person name="Fujii Y."/>
            <person name="Habara T."/>
            <person name="Sakai H."/>
            <person name="Sato Y."/>
            <person name="Wilson G."/>
            <person name="Kumar K."/>
            <person name="McCouch S."/>
            <person name="Juretic N."/>
            <person name="Hoen D."/>
            <person name="Wright S."/>
            <person name="Bruskiewich R."/>
            <person name="Bureau T."/>
            <person name="Miyao A."/>
            <person name="Hirochika H."/>
            <person name="Nishikawa T."/>
            <person name="Kadowaki K."/>
            <person name="Sugiura M."/>
            <person name="Burr B."/>
            <person name="Sasaki T."/>
        </authorList>
    </citation>
    <scope>NUCLEOTIDE SEQUENCE [LARGE SCALE GENOMIC DNA]</scope>
    <source>
        <strain evidence="3">cv. Nipponbare</strain>
    </source>
</reference>